<dbReference type="RefSeq" id="WP_381827405.1">
    <property type="nucleotide sequence ID" value="NZ_JBHTCF010000002.1"/>
</dbReference>
<organism evidence="2 3">
    <name type="scientific">Streptomyces monticola</name>
    <dbReference type="NCBI Taxonomy" id="2666263"/>
    <lineage>
        <taxon>Bacteria</taxon>
        <taxon>Bacillati</taxon>
        <taxon>Actinomycetota</taxon>
        <taxon>Actinomycetes</taxon>
        <taxon>Kitasatosporales</taxon>
        <taxon>Streptomycetaceae</taxon>
        <taxon>Streptomyces</taxon>
    </lineage>
</organism>
<dbReference type="EMBL" id="JBHTCF010000002">
    <property type="protein sequence ID" value="MFC7303823.1"/>
    <property type="molecule type" value="Genomic_DNA"/>
</dbReference>
<gene>
    <name evidence="2" type="ORF">ACFQVC_06290</name>
</gene>
<sequence>MGELVVVATGMALIAAGVLWRGWIRLPFSPRRAHRYLADRYRRDLLRAADMAIVSARRSAAADEPAIVLVADVVRIMNHHFGHGHVPRHQAALALRTCYDHAGCRADCVTDAYE</sequence>
<evidence type="ECO:0000313" key="2">
    <source>
        <dbReference type="EMBL" id="MFC7303823.1"/>
    </source>
</evidence>
<keyword evidence="1" id="KW-1133">Transmembrane helix</keyword>
<accession>A0ABW2JCV1</accession>
<dbReference type="Proteomes" id="UP001596523">
    <property type="component" value="Unassembled WGS sequence"/>
</dbReference>
<evidence type="ECO:0000256" key="1">
    <source>
        <dbReference type="SAM" id="Phobius"/>
    </source>
</evidence>
<keyword evidence="3" id="KW-1185">Reference proteome</keyword>
<keyword evidence="1" id="KW-0812">Transmembrane</keyword>
<proteinExistence type="predicted"/>
<keyword evidence="1" id="KW-0472">Membrane</keyword>
<evidence type="ECO:0000313" key="3">
    <source>
        <dbReference type="Proteomes" id="UP001596523"/>
    </source>
</evidence>
<feature type="transmembrane region" description="Helical" evidence="1">
    <location>
        <begin position="6"/>
        <end position="24"/>
    </location>
</feature>
<comment type="caution">
    <text evidence="2">The sequence shown here is derived from an EMBL/GenBank/DDBJ whole genome shotgun (WGS) entry which is preliminary data.</text>
</comment>
<name>A0ABW2JCV1_9ACTN</name>
<reference evidence="3" key="1">
    <citation type="journal article" date="2019" name="Int. J. Syst. Evol. Microbiol.">
        <title>The Global Catalogue of Microorganisms (GCM) 10K type strain sequencing project: providing services to taxonomists for standard genome sequencing and annotation.</title>
        <authorList>
            <consortium name="The Broad Institute Genomics Platform"/>
            <consortium name="The Broad Institute Genome Sequencing Center for Infectious Disease"/>
            <person name="Wu L."/>
            <person name="Ma J."/>
        </authorList>
    </citation>
    <scope>NUCLEOTIDE SEQUENCE [LARGE SCALE GENOMIC DNA]</scope>
    <source>
        <strain evidence="3">SYNS20</strain>
    </source>
</reference>
<protein>
    <submittedName>
        <fullName evidence="2">Uncharacterized protein</fullName>
    </submittedName>
</protein>